<gene>
    <name evidence="10" type="ORF">B0T16DRAFT_457070</name>
</gene>
<dbReference type="InterPro" id="IPR044880">
    <property type="entry name" value="NCX_ion-bd_dom_sf"/>
</dbReference>
<dbReference type="PANTHER" id="PTHR10622">
    <property type="entry name" value="HET DOMAIN-CONTAINING PROTEIN"/>
    <property type="match status" value="1"/>
</dbReference>
<dbReference type="Gene3D" id="1.20.1420.30">
    <property type="entry name" value="NCX, central ion-binding region"/>
    <property type="match status" value="1"/>
</dbReference>
<evidence type="ECO:0008006" key="12">
    <source>
        <dbReference type="Google" id="ProtNLM"/>
    </source>
</evidence>
<feature type="transmembrane region" description="Helical" evidence="6">
    <location>
        <begin position="136"/>
        <end position="158"/>
    </location>
</feature>
<feature type="transmembrane region" description="Helical" evidence="6">
    <location>
        <begin position="104"/>
        <end position="124"/>
    </location>
</feature>
<proteinExistence type="inferred from homology"/>
<evidence type="ECO:0000259" key="8">
    <source>
        <dbReference type="Pfam" id="PF06985"/>
    </source>
</evidence>
<evidence type="ECO:0000313" key="10">
    <source>
        <dbReference type="EMBL" id="KAK0649679.1"/>
    </source>
</evidence>
<protein>
    <recommendedName>
        <fullName evidence="12">Heterokaryon incompatibility domain-containing protein</fullName>
    </recommendedName>
</protein>
<evidence type="ECO:0000259" key="7">
    <source>
        <dbReference type="Pfam" id="PF01699"/>
    </source>
</evidence>
<dbReference type="GO" id="GO:0055085">
    <property type="term" value="P:transmembrane transport"/>
    <property type="evidence" value="ECO:0007669"/>
    <property type="project" value="InterPro"/>
</dbReference>
<feature type="transmembrane region" description="Helical" evidence="6">
    <location>
        <begin position="62"/>
        <end position="84"/>
    </location>
</feature>
<sequence length="893" mass="98516">MSLIPIIDLHVIAAEEFAAECFTRSKAVGGLFFAIAGSSARPILRVLALLRGETKIARTSGLGTILLSLLLTPGLAFLFGFYANPRDQYGRSTELQFLSEAAEVTISQLVPATFLLLAPSLLQFSRQADTARDPKLDIFVHAVSPIALLALFGLVLNFQLRTHSHMFSTGDEHEMLCEAGAAEDEVDDIPDRLTPLSAATTLVITTFLITVCGDFMVASLGENQATETVAGTVILPIVTGGADILRSVMAAVRGNTTLAILFSLSSALQVSVLDTPLLGIASFITKKSNPFELVFTIEEAAAITMTLIASLSILQRGKSNYIDGLMAEDLNLNFSVGPAGEQHRYPEMRFIDTESLELVESADYEQQRYAILSHRWEADEVSFDDFQVPSKRADQAGFKKIQFACEQALTDGYRLAWVDTCCIDKSSSAELSEAINSMFNWYQGAGVCYAYLSDVEDVGVRFDGSKWFERGWTLQELIAPSNVVFYSSNWEKLGEKATMTSRLDRITRINAGVLEGSKSLQSVSVAERMSWAAHRKTTRPEDIAYCLMGIFDVNMPMLYGEGSKAFVRLQEEILRNSEDQSLFAWTASEESARNSPFRGLFAASPAEFKHSQNIAPFPRLSAFQTPMTPTNRGIPLTSILSSVRPDAAESSEANNTTNASRRLFVGLNCHRLRNDTQILGIELVSRGGDQYLRTNPHKLFPCSPQGSTTTVYVAKYAASASLDPVPDAERQHAFYFHSLPPNTTVSQVLPASAAAKFTEAQYLLKIGDWVQDKAIILLETPWSLEHVCIVLWAVHVERIQTYDAVFDVVLTSKNRMDTAIAAVRRPSRLLDERIISFGAGKPYLAVALEPTVVRGFDMFMIKVEERQPRTNFERKKVARWNSNVDAAVRVQSL</sequence>
<accession>A0AA39YBP4</accession>
<dbReference type="PANTHER" id="PTHR10622:SF10">
    <property type="entry name" value="HET DOMAIN-CONTAINING PROTEIN"/>
    <property type="match status" value="1"/>
</dbReference>
<evidence type="ECO:0000256" key="2">
    <source>
        <dbReference type="ARBA" id="ARBA00008170"/>
    </source>
</evidence>
<keyword evidence="11" id="KW-1185">Reference proteome</keyword>
<dbReference type="InterPro" id="IPR004837">
    <property type="entry name" value="NaCa_Exmemb"/>
</dbReference>
<dbReference type="Pfam" id="PF26640">
    <property type="entry name" value="DUF8212"/>
    <property type="match status" value="1"/>
</dbReference>
<dbReference type="GO" id="GO:0016020">
    <property type="term" value="C:membrane"/>
    <property type="evidence" value="ECO:0007669"/>
    <property type="project" value="UniProtKB-SubCell"/>
</dbReference>
<comment type="caution">
    <text evidence="10">The sequence shown here is derived from an EMBL/GenBank/DDBJ whole genome shotgun (WGS) entry which is preliminary data.</text>
</comment>
<feature type="domain" description="DUF8212" evidence="9">
    <location>
        <begin position="564"/>
        <end position="592"/>
    </location>
</feature>
<evidence type="ECO:0000256" key="4">
    <source>
        <dbReference type="ARBA" id="ARBA00022989"/>
    </source>
</evidence>
<comment type="subcellular location">
    <subcellularLocation>
        <location evidence="1">Membrane</location>
        <topology evidence="1">Multi-pass membrane protein</topology>
    </subcellularLocation>
</comment>
<comment type="similarity">
    <text evidence="2">Belongs to the Ca(2+):cation antiporter (CaCA) (TC 2.A.19) family.</text>
</comment>
<dbReference type="Pfam" id="PF01699">
    <property type="entry name" value="Na_Ca_ex"/>
    <property type="match status" value="2"/>
</dbReference>
<dbReference type="Proteomes" id="UP001174936">
    <property type="component" value="Unassembled WGS sequence"/>
</dbReference>
<evidence type="ECO:0000256" key="5">
    <source>
        <dbReference type="ARBA" id="ARBA00023136"/>
    </source>
</evidence>
<organism evidence="10 11">
    <name type="scientific">Cercophora newfieldiana</name>
    <dbReference type="NCBI Taxonomy" id="92897"/>
    <lineage>
        <taxon>Eukaryota</taxon>
        <taxon>Fungi</taxon>
        <taxon>Dikarya</taxon>
        <taxon>Ascomycota</taxon>
        <taxon>Pezizomycotina</taxon>
        <taxon>Sordariomycetes</taxon>
        <taxon>Sordariomycetidae</taxon>
        <taxon>Sordariales</taxon>
        <taxon>Lasiosphaeriaceae</taxon>
        <taxon>Cercophora</taxon>
    </lineage>
</organism>
<dbReference type="InterPro" id="IPR058525">
    <property type="entry name" value="DUF8212"/>
</dbReference>
<feature type="domain" description="Sodium/calcium exchanger membrane region" evidence="7">
    <location>
        <begin position="4"/>
        <end position="160"/>
    </location>
</feature>
<evidence type="ECO:0000313" key="11">
    <source>
        <dbReference type="Proteomes" id="UP001174936"/>
    </source>
</evidence>
<evidence type="ECO:0000256" key="6">
    <source>
        <dbReference type="SAM" id="Phobius"/>
    </source>
</evidence>
<keyword evidence="3 6" id="KW-0812">Transmembrane</keyword>
<feature type="domain" description="Heterokaryon incompatibility" evidence="8">
    <location>
        <begin position="369"/>
        <end position="455"/>
    </location>
</feature>
<dbReference type="EMBL" id="JAULSV010000003">
    <property type="protein sequence ID" value="KAK0649679.1"/>
    <property type="molecule type" value="Genomic_DNA"/>
</dbReference>
<dbReference type="Pfam" id="PF06985">
    <property type="entry name" value="HET"/>
    <property type="match status" value="1"/>
</dbReference>
<name>A0AA39YBP4_9PEZI</name>
<feature type="domain" description="Sodium/calcium exchanger membrane region" evidence="7">
    <location>
        <begin position="199"/>
        <end position="326"/>
    </location>
</feature>
<dbReference type="AlphaFoldDB" id="A0AA39YBP4"/>
<dbReference type="InterPro" id="IPR010730">
    <property type="entry name" value="HET"/>
</dbReference>
<reference evidence="10" key="1">
    <citation type="submission" date="2023-06" db="EMBL/GenBank/DDBJ databases">
        <title>Genome-scale phylogeny and comparative genomics of the fungal order Sordariales.</title>
        <authorList>
            <consortium name="Lawrence Berkeley National Laboratory"/>
            <person name="Hensen N."/>
            <person name="Bonometti L."/>
            <person name="Westerberg I."/>
            <person name="Brannstrom I.O."/>
            <person name="Guillou S."/>
            <person name="Cros-Aarteil S."/>
            <person name="Calhoun S."/>
            <person name="Haridas S."/>
            <person name="Kuo A."/>
            <person name="Mondo S."/>
            <person name="Pangilinan J."/>
            <person name="Riley R."/>
            <person name="Labutti K."/>
            <person name="Andreopoulos B."/>
            <person name="Lipzen A."/>
            <person name="Chen C."/>
            <person name="Yanf M."/>
            <person name="Daum C."/>
            <person name="Ng V."/>
            <person name="Clum A."/>
            <person name="Steindorff A."/>
            <person name="Ohm R."/>
            <person name="Martin F."/>
            <person name="Silar P."/>
            <person name="Natvig D."/>
            <person name="Lalanne C."/>
            <person name="Gautier V."/>
            <person name="Ament-Velasquez S.L."/>
            <person name="Kruys A."/>
            <person name="Hutchinson M.I."/>
            <person name="Powell A.J."/>
            <person name="Barry K."/>
            <person name="Miller A.N."/>
            <person name="Grigoriev I.V."/>
            <person name="Debuchy R."/>
            <person name="Gladieux P."/>
            <person name="Thoren M.H."/>
            <person name="Johannesson H."/>
        </authorList>
    </citation>
    <scope>NUCLEOTIDE SEQUENCE</scope>
    <source>
        <strain evidence="10">SMH2532-1</strain>
    </source>
</reference>
<keyword evidence="5 6" id="KW-0472">Membrane</keyword>
<feature type="transmembrane region" description="Helical" evidence="6">
    <location>
        <begin position="31"/>
        <end position="50"/>
    </location>
</feature>
<evidence type="ECO:0000256" key="3">
    <source>
        <dbReference type="ARBA" id="ARBA00022692"/>
    </source>
</evidence>
<evidence type="ECO:0000256" key="1">
    <source>
        <dbReference type="ARBA" id="ARBA00004141"/>
    </source>
</evidence>
<keyword evidence="4 6" id="KW-1133">Transmembrane helix</keyword>
<evidence type="ECO:0000259" key="9">
    <source>
        <dbReference type="Pfam" id="PF26640"/>
    </source>
</evidence>